<name>A0ABT8IW63_9MICO</name>
<dbReference type="Pfam" id="PF12695">
    <property type="entry name" value="Abhydrolase_5"/>
    <property type="match status" value="1"/>
</dbReference>
<keyword evidence="1" id="KW-0472">Membrane</keyword>
<dbReference type="RefSeq" id="WP_301217687.1">
    <property type="nucleotide sequence ID" value="NZ_JAROCB010000002.1"/>
</dbReference>
<keyword evidence="4" id="KW-1185">Reference proteome</keyword>
<protein>
    <submittedName>
        <fullName evidence="3">Alpha/beta hydrolase</fullName>
    </submittedName>
</protein>
<gene>
    <name evidence="3" type="ORF">P5G59_07940</name>
</gene>
<evidence type="ECO:0000256" key="1">
    <source>
        <dbReference type="SAM" id="Phobius"/>
    </source>
</evidence>
<evidence type="ECO:0000259" key="2">
    <source>
        <dbReference type="Pfam" id="PF12695"/>
    </source>
</evidence>
<dbReference type="InterPro" id="IPR029059">
    <property type="entry name" value="AB_hydrolase_5"/>
</dbReference>
<proteinExistence type="predicted"/>
<reference evidence="3" key="1">
    <citation type="submission" date="2023-03" db="EMBL/GenBank/DDBJ databases">
        <title>MT1 and MT2 Draft Genomes of Novel Species.</title>
        <authorList>
            <person name="Venkateswaran K."/>
        </authorList>
    </citation>
    <scope>NUCLEOTIDE SEQUENCE</scope>
    <source>
        <strain evidence="3">F6_8S_P_1A</strain>
    </source>
</reference>
<feature type="transmembrane region" description="Helical" evidence="1">
    <location>
        <begin position="12"/>
        <end position="33"/>
    </location>
</feature>
<dbReference type="Gene3D" id="3.40.50.1820">
    <property type="entry name" value="alpha/beta hydrolase"/>
    <property type="match status" value="1"/>
</dbReference>
<accession>A0ABT8IW63</accession>
<keyword evidence="3" id="KW-0378">Hydrolase</keyword>
<evidence type="ECO:0000313" key="3">
    <source>
        <dbReference type="EMBL" id="MDN4597068.1"/>
    </source>
</evidence>
<dbReference type="SUPFAM" id="SSF53474">
    <property type="entry name" value="alpha/beta-Hydrolases"/>
    <property type="match status" value="1"/>
</dbReference>
<feature type="domain" description="Alpha/beta hydrolase fold-5" evidence="2">
    <location>
        <begin position="75"/>
        <end position="232"/>
    </location>
</feature>
<organism evidence="3 4">
    <name type="scientific">Leifsonia virtsii</name>
    <dbReference type="NCBI Taxonomy" id="3035915"/>
    <lineage>
        <taxon>Bacteria</taxon>
        <taxon>Bacillati</taxon>
        <taxon>Actinomycetota</taxon>
        <taxon>Actinomycetes</taxon>
        <taxon>Micrococcales</taxon>
        <taxon>Microbacteriaceae</taxon>
        <taxon>Leifsonia</taxon>
    </lineage>
</organism>
<evidence type="ECO:0000313" key="4">
    <source>
        <dbReference type="Proteomes" id="UP001174210"/>
    </source>
</evidence>
<comment type="caution">
    <text evidence="3">The sequence shown here is derived from an EMBL/GenBank/DDBJ whole genome shotgun (WGS) entry which is preliminary data.</text>
</comment>
<dbReference type="InterPro" id="IPR029058">
    <property type="entry name" value="AB_hydrolase_fold"/>
</dbReference>
<keyword evidence="1" id="KW-1133">Transmembrane helix</keyword>
<dbReference type="EMBL" id="JAROCB010000002">
    <property type="protein sequence ID" value="MDN4597068.1"/>
    <property type="molecule type" value="Genomic_DNA"/>
</dbReference>
<sequence>MNGSRTALRRLRTAAVAVVGVLALVVVGFLAWASTPMMGERGPALEVWRDPAVSIHDTGDSVVLAPTGRASGTGLVFVPGALVDPYAYLYKLAPTVEQTGLTVVVTKPTLNLAFFDQRPLSTFTAHAPGVTTWYVGGHSLGGVRACQLADDPQVAGLVLFGSYCANDLSGSDLRVLSIGGTRDGLSTPGKIAAARHLLPADAELVEIGGMNHAQFGDYGPQPGDLPATIDDRTARTRLTGALSAFL</sequence>
<dbReference type="Proteomes" id="UP001174210">
    <property type="component" value="Unassembled WGS sequence"/>
</dbReference>
<dbReference type="GO" id="GO:0016787">
    <property type="term" value="F:hydrolase activity"/>
    <property type="evidence" value="ECO:0007669"/>
    <property type="project" value="UniProtKB-KW"/>
</dbReference>
<keyword evidence="1" id="KW-0812">Transmembrane</keyword>